<evidence type="ECO:0000313" key="11">
    <source>
        <dbReference type="EMBL" id="TPX55504.1"/>
    </source>
</evidence>
<feature type="compositionally biased region" description="Basic and acidic residues" evidence="9">
    <location>
        <begin position="338"/>
        <end position="364"/>
    </location>
</feature>
<dbReference type="PANTHER" id="PTHR13563:SF13">
    <property type="entry name" value="TRNA METHYLTRANSFERASE 10 HOMOLOG A"/>
    <property type="match status" value="1"/>
</dbReference>
<proteinExistence type="predicted"/>
<keyword evidence="12" id="KW-1185">Reference proteome</keyword>
<evidence type="ECO:0000256" key="2">
    <source>
        <dbReference type="ARBA" id="ARBA00020451"/>
    </source>
</evidence>
<organism evidence="11 12">
    <name type="scientific">Powellomyces hirtus</name>
    <dbReference type="NCBI Taxonomy" id="109895"/>
    <lineage>
        <taxon>Eukaryota</taxon>
        <taxon>Fungi</taxon>
        <taxon>Fungi incertae sedis</taxon>
        <taxon>Chytridiomycota</taxon>
        <taxon>Chytridiomycota incertae sedis</taxon>
        <taxon>Chytridiomycetes</taxon>
        <taxon>Spizellomycetales</taxon>
        <taxon>Powellomycetaceae</taxon>
        <taxon>Powellomyces</taxon>
    </lineage>
</organism>
<dbReference type="GO" id="GO:0052905">
    <property type="term" value="F:tRNA (guanosine(9)-N1)-methyltransferase activity"/>
    <property type="evidence" value="ECO:0007669"/>
    <property type="project" value="UniProtKB-EC"/>
</dbReference>
<sequence>MTSTEQLHAEEQPPANPPLAPPAPIEQPADCTTTTTTATEAVEAPEVPLSKNARKRALKEAKWAAGKEQRDEERRKKRKLTKEHRKEKMQQGLIQTRPRFAKDQIASKVGIIIDLDFEGKMKSQEVRSTAQQVSRCYSINKHSSICAQLHLSTFIGTIKDAVASTDPNYLRWEASKCPARFHEGDFTTVVENKDDIVYLTADSPDTLTELEEGKFYVIGGLVDKNRHKFLCYERAKELGIKTAKLPISEYLSMQTRQVLTINHVFEIMVKYLETKDWQQSFLAVMPQRKKVTAKVPAAGGEGERDEEEEDDEERRQDVEDDLVEVGKNNGGDDDDATEEKHEDSDYLTEKQHQNGEDDHEGKEA</sequence>
<dbReference type="PROSITE" id="PS51675">
    <property type="entry name" value="SAM_MT_TRM10"/>
    <property type="match status" value="1"/>
</dbReference>
<protein>
    <recommendedName>
        <fullName evidence="2">tRNA (guanine(9)-N1)-methyltransferase</fullName>
        <ecNumber evidence="1">2.1.1.221</ecNumber>
    </recommendedName>
    <alternativeName>
        <fullName evidence="7">tRNA methyltransferase 10</fullName>
    </alternativeName>
    <alternativeName>
        <fullName evidence="6">tRNA(m1G9)-methyltransferase</fullName>
    </alternativeName>
</protein>
<evidence type="ECO:0000256" key="7">
    <source>
        <dbReference type="ARBA" id="ARBA00032166"/>
    </source>
</evidence>
<keyword evidence="3" id="KW-0489">Methyltransferase</keyword>
<dbReference type="GO" id="GO:0000049">
    <property type="term" value="F:tRNA binding"/>
    <property type="evidence" value="ECO:0007669"/>
    <property type="project" value="TreeGrafter"/>
</dbReference>
<dbReference type="GO" id="GO:0005634">
    <property type="term" value="C:nucleus"/>
    <property type="evidence" value="ECO:0007669"/>
    <property type="project" value="TreeGrafter"/>
</dbReference>
<comment type="catalytic activity">
    <reaction evidence="8">
        <text>guanosine(9) in tRNA + S-adenosyl-L-methionine = N(1)-methylguanosine(9) in tRNA + S-adenosyl-L-homocysteine + H(+)</text>
        <dbReference type="Rhea" id="RHEA:43156"/>
        <dbReference type="Rhea" id="RHEA-COMP:10367"/>
        <dbReference type="Rhea" id="RHEA-COMP:10368"/>
        <dbReference type="ChEBI" id="CHEBI:15378"/>
        <dbReference type="ChEBI" id="CHEBI:57856"/>
        <dbReference type="ChEBI" id="CHEBI:59789"/>
        <dbReference type="ChEBI" id="CHEBI:73542"/>
        <dbReference type="ChEBI" id="CHEBI:74269"/>
        <dbReference type="EC" id="2.1.1.221"/>
    </reaction>
</comment>
<dbReference type="Gene3D" id="3.40.1280.30">
    <property type="match status" value="1"/>
</dbReference>
<dbReference type="InterPro" id="IPR007356">
    <property type="entry name" value="tRNA_m1G_MeTrfase_euk"/>
</dbReference>
<dbReference type="CDD" id="cd18089">
    <property type="entry name" value="SPOUT_Trm10-like"/>
    <property type="match status" value="1"/>
</dbReference>
<feature type="compositionally biased region" description="Low complexity" evidence="9">
    <location>
        <begin position="26"/>
        <end position="48"/>
    </location>
</feature>
<evidence type="ECO:0000256" key="9">
    <source>
        <dbReference type="SAM" id="MobiDB-lite"/>
    </source>
</evidence>
<keyword evidence="4" id="KW-0808">Transferase</keyword>
<gene>
    <name evidence="11" type="ORF">PhCBS80983_g05260</name>
</gene>
<dbReference type="STRING" id="109895.A0A507DUS8"/>
<dbReference type="InterPro" id="IPR028564">
    <property type="entry name" value="MT_TRM10-typ"/>
</dbReference>
<evidence type="ECO:0000256" key="3">
    <source>
        <dbReference type="ARBA" id="ARBA00022603"/>
    </source>
</evidence>
<dbReference type="InterPro" id="IPR038459">
    <property type="entry name" value="MT_TRM10-typ_sf"/>
</dbReference>
<feature type="domain" description="SAM-dependent MTase TRM10-type" evidence="10">
    <location>
        <begin position="97"/>
        <end position="292"/>
    </location>
</feature>
<feature type="compositionally biased region" description="Basic and acidic residues" evidence="9">
    <location>
        <begin position="58"/>
        <end position="74"/>
    </location>
</feature>
<dbReference type="GO" id="GO:0002939">
    <property type="term" value="P:tRNA N1-guanine methylation"/>
    <property type="evidence" value="ECO:0007669"/>
    <property type="project" value="TreeGrafter"/>
</dbReference>
<dbReference type="AlphaFoldDB" id="A0A507DUS8"/>
<evidence type="ECO:0000256" key="4">
    <source>
        <dbReference type="ARBA" id="ARBA00022679"/>
    </source>
</evidence>
<comment type="caution">
    <text evidence="11">The sequence shown here is derived from an EMBL/GenBank/DDBJ whole genome shotgun (WGS) entry which is preliminary data.</text>
</comment>
<evidence type="ECO:0000256" key="1">
    <source>
        <dbReference type="ARBA" id="ARBA00012797"/>
    </source>
</evidence>
<evidence type="ECO:0000256" key="6">
    <source>
        <dbReference type="ARBA" id="ARBA00031792"/>
    </source>
</evidence>
<dbReference type="EC" id="2.1.1.221" evidence="1"/>
<dbReference type="EMBL" id="QEAQ01000106">
    <property type="protein sequence ID" value="TPX55504.1"/>
    <property type="molecule type" value="Genomic_DNA"/>
</dbReference>
<feature type="compositionally biased region" description="Pro residues" evidence="9">
    <location>
        <begin position="14"/>
        <end position="25"/>
    </location>
</feature>
<evidence type="ECO:0000256" key="8">
    <source>
        <dbReference type="ARBA" id="ARBA00048434"/>
    </source>
</evidence>
<accession>A0A507DUS8</accession>
<evidence type="ECO:0000256" key="5">
    <source>
        <dbReference type="ARBA" id="ARBA00022691"/>
    </source>
</evidence>
<feature type="compositionally biased region" description="Acidic residues" evidence="9">
    <location>
        <begin position="303"/>
        <end position="323"/>
    </location>
</feature>
<dbReference type="Proteomes" id="UP000318582">
    <property type="component" value="Unassembled WGS sequence"/>
</dbReference>
<reference evidence="11 12" key="1">
    <citation type="journal article" date="2019" name="Sci. Rep.">
        <title>Comparative genomics of chytrid fungi reveal insights into the obligate biotrophic and pathogenic lifestyle of Synchytrium endobioticum.</title>
        <authorList>
            <person name="van de Vossenberg B.T.L.H."/>
            <person name="Warris S."/>
            <person name="Nguyen H.D.T."/>
            <person name="van Gent-Pelzer M.P.E."/>
            <person name="Joly D.L."/>
            <person name="van de Geest H.C."/>
            <person name="Bonants P.J.M."/>
            <person name="Smith D.S."/>
            <person name="Levesque C.A."/>
            <person name="van der Lee T.A.J."/>
        </authorList>
    </citation>
    <scope>NUCLEOTIDE SEQUENCE [LARGE SCALE GENOMIC DNA]</scope>
    <source>
        <strain evidence="11 12">CBS 809.83</strain>
    </source>
</reference>
<dbReference type="PANTHER" id="PTHR13563">
    <property type="entry name" value="TRNA (GUANINE-9-) METHYLTRANSFERASE"/>
    <property type="match status" value="1"/>
</dbReference>
<dbReference type="FunFam" id="3.40.1280.30:FF:000001">
    <property type="entry name" value="tRNA methyltransferase 10 homolog A"/>
    <property type="match status" value="1"/>
</dbReference>
<keyword evidence="5" id="KW-0949">S-adenosyl-L-methionine</keyword>
<evidence type="ECO:0000259" key="10">
    <source>
        <dbReference type="PROSITE" id="PS51675"/>
    </source>
</evidence>
<feature type="region of interest" description="Disordered" evidence="9">
    <location>
        <begin position="1"/>
        <end position="91"/>
    </location>
</feature>
<name>A0A507DUS8_9FUNG</name>
<feature type="region of interest" description="Disordered" evidence="9">
    <location>
        <begin position="292"/>
        <end position="364"/>
    </location>
</feature>
<evidence type="ECO:0000313" key="12">
    <source>
        <dbReference type="Proteomes" id="UP000318582"/>
    </source>
</evidence>